<feature type="region of interest" description="Disordered" evidence="2">
    <location>
        <begin position="628"/>
        <end position="655"/>
    </location>
</feature>
<dbReference type="GO" id="GO:0007131">
    <property type="term" value="P:reciprocal meiotic recombination"/>
    <property type="evidence" value="ECO:0007669"/>
    <property type="project" value="InterPro"/>
</dbReference>
<dbReference type="PANTHER" id="PTHR46740:SF2">
    <property type="entry name" value="PROTEIN DYAD"/>
    <property type="match status" value="1"/>
</dbReference>
<feature type="compositionally biased region" description="Basic residues" evidence="2">
    <location>
        <begin position="1"/>
        <end position="11"/>
    </location>
</feature>
<dbReference type="Pfam" id="PF25874">
    <property type="entry name" value="WHD_plant_repro"/>
    <property type="match status" value="1"/>
</dbReference>
<dbReference type="PANTHER" id="PTHR46740">
    <property type="entry name" value="PROTEIN DYAD"/>
    <property type="match status" value="1"/>
</dbReference>
<evidence type="ECO:0000256" key="2">
    <source>
        <dbReference type="SAM" id="MobiDB-lite"/>
    </source>
</evidence>
<dbReference type="OrthoDB" id="515863at2759"/>
<protein>
    <recommendedName>
        <fullName evidence="3">PTC1-like winged helix-turn-helix domain-containing protein</fullName>
    </recommendedName>
</protein>
<sequence length="694" mass="78175">METYYRKRSIKAHQSINPNTHTPVFGRHNSVPSPPSPNPCTLPSQKEQAAEDGVETHNQNHVDVGFLYEIDHVHLPPRTPFHLSSIRVAMVCEKTDSIIAVRYPSKDSLRAFFSYSTRETHPALDEKFVMETALAAKVLHRKVPAQEYSDQKHLESFWVINSSAVNSLKNDSSFTENKGPCLSDLECKFMVRWGTRRQVKYLGRHKETASNSNHTHNSSSSLVNVVCDDEKEIFVEELENEADGDGDEINDVNGDNKESGKDEIEENEEENRDDLEDEEEEEYTDQTEKNLKRKGYTMRNRNVKEGKKGKVEIKNQTQKQKKNMSKKKKCKNSFREAIILRNPKDRWSSERYKLAENNLLEVMKAKGATADKPIMRPQLRAEARKKIGDTGLLDHLLKHMAGKLAPGGKERFRRRHNADGAMEYWLECADLVNIRKDAGVSDPYWVPPPGWKPGDSPTQDPICARDIKLLKDDISSLKRDMELMATKMQLEEEVEKLRRERGELLDKKKEEQNQAIAVPSCPCGINQKLNQLAHSLVTSKPGLDSEPAISLLEKFKEQLMVISDFVKEIEVSGKAEKRLGAAAAGEKAAHIQRLKSGFRICKPQGTFLWPNMVKSNSSPQVMVQVEVPTPPSVSSSSASAPLQLLPHQHYPGSPVKPLAERRAVAVTLSATSNSPNYEDGAMPSLLPGNYGTRN</sequence>
<proteinExistence type="predicted"/>
<gene>
    <name evidence="4" type="ORF">OLEA9_A099636</name>
</gene>
<keyword evidence="1" id="KW-0175">Coiled coil</keyword>
<dbReference type="AlphaFoldDB" id="A0A8S0TY50"/>
<feature type="coiled-coil region" evidence="1">
    <location>
        <begin position="467"/>
        <end position="514"/>
    </location>
</feature>
<dbReference type="Proteomes" id="UP000594638">
    <property type="component" value="Unassembled WGS sequence"/>
</dbReference>
<feature type="compositionally biased region" description="Low complexity" evidence="2">
    <location>
        <begin position="632"/>
        <end position="641"/>
    </location>
</feature>
<evidence type="ECO:0000256" key="1">
    <source>
        <dbReference type="SAM" id="Coils"/>
    </source>
</evidence>
<reference evidence="4 5" key="1">
    <citation type="submission" date="2019-12" db="EMBL/GenBank/DDBJ databases">
        <authorList>
            <person name="Alioto T."/>
            <person name="Alioto T."/>
            <person name="Gomez Garrido J."/>
        </authorList>
    </citation>
    <scope>NUCLEOTIDE SEQUENCE [LARGE SCALE GENOMIC DNA]</scope>
</reference>
<feature type="region of interest" description="Disordered" evidence="2">
    <location>
        <begin position="1"/>
        <end position="52"/>
    </location>
</feature>
<feature type="compositionally biased region" description="Polar residues" evidence="2">
    <location>
        <begin position="12"/>
        <end position="22"/>
    </location>
</feature>
<name>A0A8S0TY50_OLEEU</name>
<organism evidence="4 5">
    <name type="scientific">Olea europaea subsp. europaea</name>
    <dbReference type="NCBI Taxonomy" id="158383"/>
    <lineage>
        <taxon>Eukaryota</taxon>
        <taxon>Viridiplantae</taxon>
        <taxon>Streptophyta</taxon>
        <taxon>Embryophyta</taxon>
        <taxon>Tracheophyta</taxon>
        <taxon>Spermatophyta</taxon>
        <taxon>Magnoliopsida</taxon>
        <taxon>eudicotyledons</taxon>
        <taxon>Gunneridae</taxon>
        <taxon>Pentapetalae</taxon>
        <taxon>asterids</taxon>
        <taxon>lamiids</taxon>
        <taxon>Lamiales</taxon>
        <taxon>Oleaceae</taxon>
        <taxon>Oleeae</taxon>
        <taxon>Olea</taxon>
    </lineage>
</organism>
<dbReference type="GO" id="GO:0051177">
    <property type="term" value="P:meiotic sister chromatid cohesion"/>
    <property type="evidence" value="ECO:0007669"/>
    <property type="project" value="InterPro"/>
</dbReference>
<dbReference type="Gramene" id="OE9A099636T1">
    <property type="protein sequence ID" value="OE9A099636C1"/>
    <property type="gene ID" value="OE9A099636"/>
</dbReference>
<feature type="domain" description="PTC1-like winged helix-turn-helix" evidence="3">
    <location>
        <begin position="346"/>
        <end position="427"/>
    </location>
</feature>
<dbReference type="InterPro" id="IPR044221">
    <property type="entry name" value="DYAD/AMEIOTIC1"/>
</dbReference>
<dbReference type="EMBL" id="CACTIH010007300">
    <property type="protein sequence ID" value="CAA3008540.1"/>
    <property type="molecule type" value="Genomic_DNA"/>
</dbReference>
<feature type="compositionally biased region" description="Acidic residues" evidence="2">
    <location>
        <begin position="238"/>
        <end position="250"/>
    </location>
</feature>
<feature type="compositionally biased region" description="Basic and acidic residues" evidence="2">
    <location>
        <begin position="302"/>
        <end position="313"/>
    </location>
</feature>
<feature type="region of interest" description="Disordered" evidence="2">
    <location>
        <begin position="238"/>
        <end position="328"/>
    </location>
</feature>
<dbReference type="InterPro" id="IPR059080">
    <property type="entry name" value="WHD_PTC1"/>
</dbReference>
<feature type="compositionally biased region" description="Acidic residues" evidence="2">
    <location>
        <begin position="263"/>
        <end position="285"/>
    </location>
</feature>
<evidence type="ECO:0000313" key="4">
    <source>
        <dbReference type="EMBL" id="CAA3008540.1"/>
    </source>
</evidence>
<feature type="region of interest" description="Disordered" evidence="2">
    <location>
        <begin position="670"/>
        <end position="694"/>
    </location>
</feature>
<keyword evidence="5" id="KW-1185">Reference proteome</keyword>
<accession>A0A8S0TY50</accession>
<evidence type="ECO:0000259" key="3">
    <source>
        <dbReference type="Pfam" id="PF25874"/>
    </source>
</evidence>
<evidence type="ECO:0000313" key="5">
    <source>
        <dbReference type="Proteomes" id="UP000594638"/>
    </source>
</evidence>
<comment type="caution">
    <text evidence="4">The sequence shown here is derived from an EMBL/GenBank/DDBJ whole genome shotgun (WGS) entry which is preliminary data.</text>
</comment>
<feature type="compositionally biased region" description="Basic residues" evidence="2">
    <location>
        <begin position="319"/>
        <end position="328"/>
    </location>
</feature>